<sequence length="161" mass="19102">MSDQYMPLDYNRTPLSWNPRTESLSVTMFSPTLHPYPYLSVTAFDLIKSESRKYGQRELLKEGHRVVVFEKVNKVGGTWLYNTPVEIDLLGIYPNRKIVHINLYRSLRVNLPRKVMGFLDYPFTKKEGGDPRHFPGHEEVFWFLEDFAWDFGLMELIRFEH</sequence>
<accession>A0A6A3CNX8</accession>
<dbReference type="InterPro" id="IPR036188">
    <property type="entry name" value="FAD/NAD-bd_sf"/>
</dbReference>
<name>A0A6A3CNX8_HIBSY</name>
<reference evidence="4" key="1">
    <citation type="submission" date="2019-09" db="EMBL/GenBank/DDBJ databases">
        <title>Draft genome information of white flower Hibiscus syriacus.</title>
        <authorList>
            <person name="Kim Y.-M."/>
        </authorList>
    </citation>
    <scope>NUCLEOTIDE SEQUENCE [LARGE SCALE GENOMIC DNA]</scope>
    <source>
        <strain evidence="4">YM2019G1</strain>
    </source>
</reference>
<evidence type="ECO:0000313" key="5">
    <source>
        <dbReference type="Proteomes" id="UP000436088"/>
    </source>
</evidence>
<comment type="caution">
    <text evidence="4">The sequence shown here is derived from an EMBL/GenBank/DDBJ whole genome shotgun (WGS) entry which is preliminary data.</text>
</comment>
<evidence type="ECO:0000256" key="2">
    <source>
        <dbReference type="ARBA" id="ARBA00022827"/>
    </source>
</evidence>
<dbReference type="PANTHER" id="PTHR23023">
    <property type="entry name" value="DIMETHYLANILINE MONOOXYGENASE"/>
    <property type="match status" value="1"/>
</dbReference>
<keyword evidence="2" id="KW-0274">FAD</keyword>
<dbReference type="Gene3D" id="3.50.50.60">
    <property type="entry name" value="FAD/NAD(P)-binding domain"/>
    <property type="match status" value="1"/>
</dbReference>
<protein>
    <submittedName>
        <fullName evidence="4">Flavin-containing monooxygenase FMO GS-OX-like 11</fullName>
    </submittedName>
</protein>
<keyword evidence="5" id="KW-1185">Reference proteome</keyword>
<dbReference type="SUPFAM" id="SSF51905">
    <property type="entry name" value="FAD/NAD(P)-binding domain"/>
    <property type="match status" value="1"/>
</dbReference>
<proteinExistence type="predicted"/>
<dbReference type="AlphaFoldDB" id="A0A6A3CNX8"/>
<gene>
    <name evidence="4" type="ORF">F3Y22_tig00003721pilonHSYRG00105</name>
</gene>
<dbReference type="GO" id="GO:0004497">
    <property type="term" value="F:monooxygenase activity"/>
    <property type="evidence" value="ECO:0007669"/>
    <property type="project" value="UniProtKB-KW"/>
</dbReference>
<organism evidence="4 5">
    <name type="scientific">Hibiscus syriacus</name>
    <name type="common">Rose of Sharon</name>
    <dbReference type="NCBI Taxonomy" id="106335"/>
    <lineage>
        <taxon>Eukaryota</taxon>
        <taxon>Viridiplantae</taxon>
        <taxon>Streptophyta</taxon>
        <taxon>Embryophyta</taxon>
        <taxon>Tracheophyta</taxon>
        <taxon>Spermatophyta</taxon>
        <taxon>Magnoliopsida</taxon>
        <taxon>eudicotyledons</taxon>
        <taxon>Gunneridae</taxon>
        <taxon>Pentapetalae</taxon>
        <taxon>rosids</taxon>
        <taxon>malvids</taxon>
        <taxon>Malvales</taxon>
        <taxon>Malvaceae</taxon>
        <taxon>Malvoideae</taxon>
        <taxon>Hibiscus</taxon>
    </lineage>
</organism>
<evidence type="ECO:0000256" key="3">
    <source>
        <dbReference type="ARBA" id="ARBA00023002"/>
    </source>
</evidence>
<dbReference type="Proteomes" id="UP000436088">
    <property type="component" value="Unassembled WGS sequence"/>
</dbReference>
<keyword evidence="3" id="KW-0560">Oxidoreductase</keyword>
<dbReference type="EMBL" id="VEPZ02000230">
    <property type="protein sequence ID" value="KAE8729302.1"/>
    <property type="molecule type" value="Genomic_DNA"/>
</dbReference>
<keyword evidence="1" id="KW-0285">Flavoprotein</keyword>
<evidence type="ECO:0000256" key="1">
    <source>
        <dbReference type="ARBA" id="ARBA00022630"/>
    </source>
</evidence>
<dbReference type="InterPro" id="IPR050346">
    <property type="entry name" value="FMO-like"/>
</dbReference>
<evidence type="ECO:0000313" key="4">
    <source>
        <dbReference type="EMBL" id="KAE8729302.1"/>
    </source>
</evidence>